<dbReference type="PANTHER" id="PTHR39192">
    <property type="entry name" value="IRON UPTAKE SYSTEM COMPONENT EFEO"/>
    <property type="match status" value="1"/>
</dbReference>
<proteinExistence type="inferred from homology"/>
<dbReference type="Pfam" id="PF09375">
    <property type="entry name" value="Peptidase_M75"/>
    <property type="match status" value="1"/>
</dbReference>
<dbReference type="InterPro" id="IPR018976">
    <property type="entry name" value="Imelysin-like"/>
</dbReference>
<comment type="similarity">
    <text evidence="2">Belongs to the EfeM/EfeO family.</text>
</comment>
<evidence type="ECO:0000259" key="5">
    <source>
        <dbReference type="Pfam" id="PF09375"/>
    </source>
</evidence>
<dbReference type="InterPro" id="IPR034981">
    <property type="entry name" value="Imelysin-like_EfeO/Algp7"/>
</dbReference>
<dbReference type="InterPro" id="IPR053377">
    <property type="entry name" value="Iron_uptake_EfeM/EfeO"/>
</dbReference>
<gene>
    <name evidence="7" type="ORF">FHX74_001433</name>
</gene>
<protein>
    <submittedName>
        <fullName evidence="7">Iron uptake system component EfeO</fullName>
    </submittedName>
</protein>
<accession>A0A7W3P5E0</accession>
<dbReference type="GO" id="GO:0042597">
    <property type="term" value="C:periplasmic space"/>
    <property type="evidence" value="ECO:0007669"/>
    <property type="project" value="UniProtKB-SubCell"/>
</dbReference>
<feature type="domain" description="Imelysin-like" evidence="5">
    <location>
        <begin position="153"/>
        <end position="389"/>
    </location>
</feature>
<dbReference type="Pfam" id="PF13473">
    <property type="entry name" value="Cupredoxin_1"/>
    <property type="match status" value="1"/>
</dbReference>
<sequence>MTRTATTVRTRSALALGLAALALPALAGCTDNAPAAGADDGDPRAIAVDASDSSCTLSSTQAPSGTLHFTVKNTGTKVTEFYLLASDGLRIIAEVENIGPGLARDLVLSAQPGRYITACKPGMVGNGIRADFAVADSGEPAVSADDQQLVDQATQGYAAYVKDQTEQLLSATEDFVTAYEKGDDARARGLYPTARTHYERIEPVAESFGDLDPKLDLRQADLESGQKWTGWHRIEKDLWPQRATGYRALSTSERKTYGDDLLANTKLLYQRTRTMTFTVDQIANGATGLLDEVAKSKVTGEEEYWSHTDLYDFQANIDGARVAWQDLQPVLRKKDPTLDQQIAARFSALQKLLDAQRDGKGFKLYTQLGQDDVKQLSNAVNALAEPLSKMAAAVL</sequence>
<dbReference type="NCBIfam" id="NF041757">
    <property type="entry name" value="EfeO"/>
    <property type="match status" value="1"/>
</dbReference>
<dbReference type="PANTHER" id="PTHR39192:SF1">
    <property type="entry name" value="IRON UPTAKE SYSTEM COMPONENT EFEO"/>
    <property type="match status" value="1"/>
</dbReference>
<evidence type="ECO:0000259" key="6">
    <source>
        <dbReference type="Pfam" id="PF13473"/>
    </source>
</evidence>
<name>A0A7W3P5E0_9ACTN</name>
<evidence type="ECO:0000313" key="7">
    <source>
        <dbReference type="EMBL" id="MBA8793828.1"/>
    </source>
</evidence>
<comment type="subcellular location">
    <subcellularLocation>
        <location evidence="1">Periplasm</location>
    </subcellularLocation>
</comment>
<evidence type="ECO:0000256" key="3">
    <source>
        <dbReference type="ARBA" id="ARBA00022729"/>
    </source>
</evidence>
<dbReference type="AlphaFoldDB" id="A0A7W3P5E0"/>
<dbReference type="InterPro" id="IPR028096">
    <property type="entry name" value="EfeO_Cupredoxin"/>
</dbReference>
<feature type="chain" id="PRO_5038732674" evidence="4">
    <location>
        <begin position="28"/>
        <end position="395"/>
    </location>
</feature>
<organism evidence="7 8">
    <name type="scientific">Microlunatus kandeliicorticis</name>
    <dbReference type="NCBI Taxonomy" id="1759536"/>
    <lineage>
        <taxon>Bacteria</taxon>
        <taxon>Bacillati</taxon>
        <taxon>Actinomycetota</taxon>
        <taxon>Actinomycetes</taxon>
        <taxon>Propionibacteriales</taxon>
        <taxon>Propionibacteriaceae</taxon>
        <taxon>Microlunatus</taxon>
    </lineage>
</organism>
<keyword evidence="3 4" id="KW-0732">Signal</keyword>
<evidence type="ECO:0000256" key="2">
    <source>
        <dbReference type="ARBA" id="ARBA00005989"/>
    </source>
</evidence>
<evidence type="ECO:0000256" key="1">
    <source>
        <dbReference type="ARBA" id="ARBA00004418"/>
    </source>
</evidence>
<dbReference type="InterPro" id="IPR050894">
    <property type="entry name" value="EfeM/EfeO_iron_uptake"/>
</dbReference>
<reference evidence="7 8" key="1">
    <citation type="submission" date="2020-07" db="EMBL/GenBank/DDBJ databases">
        <title>Sequencing the genomes of 1000 actinobacteria strains.</title>
        <authorList>
            <person name="Klenk H.-P."/>
        </authorList>
    </citation>
    <scope>NUCLEOTIDE SEQUENCE [LARGE SCALE GENOMIC DNA]</scope>
    <source>
        <strain evidence="7 8">DSM 100723</strain>
    </source>
</reference>
<dbReference type="EMBL" id="JACGWT010000002">
    <property type="protein sequence ID" value="MBA8793828.1"/>
    <property type="molecule type" value="Genomic_DNA"/>
</dbReference>
<dbReference type="CDD" id="cd14656">
    <property type="entry name" value="Imelysin-like_EfeO"/>
    <property type="match status" value="1"/>
</dbReference>
<evidence type="ECO:0000313" key="8">
    <source>
        <dbReference type="Proteomes" id="UP000523079"/>
    </source>
</evidence>
<dbReference type="Gene3D" id="1.20.1420.20">
    <property type="entry name" value="M75 peptidase, HXXE motif"/>
    <property type="match status" value="1"/>
</dbReference>
<comment type="caution">
    <text evidence="7">The sequence shown here is derived from an EMBL/GenBank/DDBJ whole genome shotgun (WGS) entry which is preliminary data.</text>
</comment>
<keyword evidence="8" id="KW-1185">Reference proteome</keyword>
<feature type="domain" description="EfeO-type cupredoxin-like" evidence="6">
    <location>
        <begin position="29"/>
        <end position="123"/>
    </location>
</feature>
<dbReference type="Proteomes" id="UP000523079">
    <property type="component" value="Unassembled WGS sequence"/>
</dbReference>
<feature type="signal peptide" evidence="4">
    <location>
        <begin position="1"/>
        <end position="27"/>
    </location>
</feature>
<dbReference type="RefSeq" id="WP_182559383.1">
    <property type="nucleotide sequence ID" value="NZ_JACGWT010000002.1"/>
</dbReference>
<evidence type="ECO:0000256" key="4">
    <source>
        <dbReference type="SAM" id="SignalP"/>
    </source>
</evidence>
<dbReference type="PROSITE" id="PS51257">
    <property type="entry name" value="PROKAR_LIPOPROTEIN"/>
    <property type="match status" value="1"/>
</dbReference>
<dbReference type="InterPro" id="IPR038352">
    <property type="entry name" value="Imelysin_sf"/>
</dbReference>